<accession>A0A840G268</accession>
<dbReference type="GO" id="GO:0042803">
    <property type="term" value="F:protein homodimerization activity"/>
    <property type="evidence" value="ECO:0007669"/>
    <property type="project" value="UniProtKB-ARBA"/>
</dbReference>
<dbReference type="PANTHER" id="PTHR43210">
    <property type="entry name" value="DETHIOBIOTIN SYNTHETASE"/>
    <property type="match status" value="1"/>
</dbReference>
<dbReference type="GO" id="GO:0004141">
    <property type="term" value="F:dethiobiotin synthase activity"/>
    <property type="evidence" value="ECO:0007669"/>
    <property type="project" value="UniProtKB-UniRule"/>
</dbReference>
<comment type="subcellular location">
    <subcellularLocation>
        <location evidence="8">Cytoplasm</location>
    </subcellularLocation>
</comment>
<feature type="binding site" evidence="8">
    <location>
        <position position="216"/>
    </location>
    <ligand>
        <name>ATP</name>
        <dbReference type="ChEBI" id="CHEBI:30616"/>
    </ligand>
</feature>
<evidence type="ECO:0000313" key="9">
    <source>
        <dbReference type="EMBL" id="MBB4248487.1"/>
    </source>
</evidence>
<gene>
    <name evidence="8" type="primary">bioD</name>
    <name evidence="9" type="ORF">GGD90_002879</name>
</gene>
<dbReference type="HAMAP" id="MF_00336">
    <property type="entry name" value="BioD"/>
    <property type="match status" value="1"/>
</dbReference>
<evidence type="ECO:0000256" key="4">
    <source>
        <dbReference type="ARBA" id="ARBA00022741"/>
    </source>
</evidence>
<feature type="binding site" evidence="8">
    <location>
        <position position="60"/>
    </location>
    <ligand>
        <name>Mg(2+)</name>
        <dbReference type="ChEBI" id="CHEBI:18420"/>
    </ligand>
</feature>
<feature type="binding site" evidence="8">
    <location>
        <position position="121"/>
    </location>
    <ligand>
        <name>Mg(2+)</name>
        <dbReference type="ChEBI" id="CHEBI:18420"/>
    </ligand>
</feature>
<comment type="subunit">
    <text evidence="8">Homodimer.</text>
</comment>
<evidence type="ECO:0000256" key="7">
    <source>
        <dbReference type="ARBA" id="ARBA00022842"/>
    </source>
</evidence>
<dbReference type="CDD" id="cd03109">
    <property type="entry name" value="DTBS"/>
    <property type="match status" value="1"/>
</dbReference>
<evidence type="ECO:0000256" key="1">
    <source>
        <dbReference type="ARBA" id="ARBA00022490"/>
    </source>
</evidence>
<feature type="binding site" evidence="8">
    <location>
        <position position="60"/>
    </location>
    <ligand>
        <name>ATP</name>
        <dbReference type="ChEBI" id="CHEBI:30616"/>
    </ligand>
</feature>
<dbReference type="PANTHER" id="PTHR43210:SF5">
    <property type="entry name" value="DETHIOBIOTIN SYNTHETASE"/>
    <property type="match status" value="1"/>
</dbReference>
<comment type="catalytic activity">
    <reaction evidence="8">
        <text>(7R,8S)-7,8-diammoniononanoate + CO2 + ATP = (4R,5S)-dethiobiotin + ADP + phosphate + 3 H(+)</text>
        <dbReference type="Rhea" id="RHEA:15805"/>
        <dbReference type="ChEBI" id="CHEBI:15378"/>
        <dbReference type="ChEBI" id="CHEBI:16526"/>
        <dbReference type="ChEBI" id="CHEBI:30616"/>
        <dbReference type="ChEBI" id="CHEBI:43474"/>
        <dbReference type="ChEBI" id="CHEBI:149469"/>
        <dbReference type="ChEBI" id="CHEBI:149473"/>
        <dbReference type="ChEBI" id="CHEBI:456216"/>
        <dbReference type="EC" id="6.3.3.3"/>
    </reaction>
</comment>
<proteinExistence type="inferred from homology"/>
<reference evidence="9 10" key="1">
    <citation type="submission" date="2020-08" db="EMBL/GenBank/DDBJ databases">
        <title>Genome sequencing of Purple Non-Sulfur Bacteria from various extreme environments.</title>
        <authorList>
            <person name="Mayer M."/>
        </authorList>
    </citation>
    <scope>NUCLEOTIDE SEQUENCE [LARGE SCALE GENOMIC DNA]</scope>
    <source>
        <strain evidence="9 10">2761</strain>
    </source>
</reference>
<comment type="function">
    <text evidence="8">Catalyzes a mechanistically unusual reaction, the ATP-dependent insertion of CO2 between the N7 and N8 nitrogen atoms of 7,8-diaminopelargonic acid (DAPA, also called 7,8-diammoniononanoate) to form a ureido ring.</text>
</comment>
<name>A0A840G268_RHOTE</name>
<dbReference type="GO" id="GO:0005524">
    <property type="term" value="F:ATP binding"/>
    <property type="evidence" value="ECO:0007669"/>
    <property type="project" value="UniProtKB-UniRule"/>
</dbReference>
<keyword evidence="7 8" id="KW-0460">Magnesium</keyword>
<feature type="binding site" evidence="8">
    <location>
        <begin position="181"/>
        <end position="182"/>
    </location>
    <ligand>
        <name>ATP</name>
        <dbReference type="ChEBI" id="CHEBI:30616"/>
    </ligand>
</feature>
<dbReference type="GO" id="GO:0000287">
    <property type="term" value="F:magnesium ion binding"/>
    <property type="evidence" value="ECO:0007669"/>
    <property type="project" value="UniProtKB-UniRule"/>
</dbReference>
<dbReference type="UniPathway" id="UPA00078">
    <property type="reaction ID" value="UER00161"/>
</dbReference>
<dbReference type="SUPFAM" id="SSF52540">
    <property type="entry name" value="P-loop containing nucleoside triphosphate hydrolases"/>
    <property type="match status" value="1"/>
</dbReference>
<dbReference type="RefSeq" id="WP_153116364.1">
    <property type="nucleotide sequence ID" value="NZ_JACIGE010000011.1"/>
</dbReference>
<dbReference type="AlphaFoldDB" id="A0A840G268"/>
<dbReference type="GO" id="GO:0005829">
    <property type="term" value="C:cytosol"/>
    <property type="evidence" value="ECO:0007669"/>
    <property type="project" value="TreeGrafter"/>
</dbReference>
<dbReference type="FunFam" id="3.40.50.300:FF:000292">
    <property type="entry name" value="ATP-dependent dethiobiotin synthetase BioD"/>
    <property type="match status" value="1"/>
</dbReference>
<dbReference type="OrthoDB" id="9802097at2"/>
<dbReference type="PIRSF" id="PIRSF006755">
    <property type="entry name" value="DTB_synth"/>
    <property type="match status" value="1"/>
</dbReference>
<dbReference type="EC" id="6.3.3.3" evidence="8"/>
<dbReference type="EMBL" id="JACIGE010000011">
    <property type="protein sequence ID" value="MBB4248487.1"/>
    <property type="molecule type" value="Genomic_DNA"/>
</dbReference>
<keyword evidence="5 8" id="KW-0093">Biotin biosynthesis</keyword>
<dbReference type="NCBIfam" id="TIGR00347">
    <property type="entry name" value="bioD"/>
    <property type="match status" value="1"/>
</dbReference>
<organism evidence="9 10">
    <name type="scientific">Rhodocyclus tenuis</name>
    <name type="common">Rhodospirillum tenue</name>
    <dbReference type="NCBI Taxonomy" id="1066"/>
    <lineage>
        <taxon>Bacteria</taxon>
        <taxon>Pseudomonadati</taxon>
        <taxon>Pseudomonadota</taxon>
        <taxon>Betaproteobacteria</taxon>
        <taxon>Rhodocyclales</taxon>
        <taxon>Rhodocyclaceae</taxon>
        <taxon>Rhodocyclus</taxon>
    </lineage>
</organism>
<keyword evidence="4 8" id="KW-0547">Nucleotide-binding</keyword>
<dbReference type="InterPro" id="IPR004472">
    <property type="entry name" value="DTB_synth_BioD"/>
</dbReference>
<sequence length="226" mass="23618">MNATIDPARRPAWFIVGTDTGVGKTFVSCALLHALRQRGLSAIGMKPVASGTDDAGNNEDVDALAAASSVEAPRALRNPYCFAPAIAPHIAAAEAGVDIELERIVAAFNELRTLADATLVEGVGGFLVPLGDEIDGANLAVALDLRVILVVGMRLGCINHALLTHEVLSARGLRISGWVANRIDAEMPRFTENLQTIARLLPTPLLGIVEHGVTPQAAAAALTLPL</sequence>
<keyword evidence="3 8" id="KW-0479">Metal-binding</keyword>
<dbReference type="InterPro" id="IPR027417">
    <property type="entry name" value="P-loop_NTPase"/>
</dbReference>
<comment type="caution">
    <text evidence="9">The sequence shown here is derived from an EMBL/GenBank/DDBJ whole genome shotgun (WGS) entry which is preliminary data.</text>
</comment>
<dbReference type="Proteomes" id="UP000587070">
    <property type="component" value="Unassembled WGS sequence"/>
</dbReference>
<feature type="active site" evidence="8">
    <location>
        <position position="46"/>
    </location>
</feature>
<evidence type="ECO:0000256" key="6">
    <source>
        <dbReference type="ARBA" id="ARBA00022840"/>
    </source>
</evidence>
<feature type="binding site" evidence="8">
    <location>
        <begin position="21"/>
        <end position="26"/>
    </location>
    <ligand>
        <name>ATP</name>
        <dbReference type="ChEBI" id="CHEBI:30616"/>
    </ligand>
</feature>
<evidence type="ECO:0000256" key="3">
    <source>
        <dbReference type="ARBA" id="ARBA00022723"/>
    </source>
</evidence>
<evidence type="ECO:0000256" key="5">
    <source>
        <dbReference type="ARBA" id="ARBA00022756"/>
    </source>
</evidence>
<evidence type="ECO:0000256" key="8">
    <source>
        <dbReference type="HAMAP-Rule" id="MF_00336"/>
    </source>
</evidence>
<evidence type="ECO:0000313" key="10">
    <source>
        <dbReference type="Proteomes" id="UP000587070"/>
    </source>
</evidence>
<protein>
    <recommendedName>
        <fullName evidence="8">ATP-dependent dethiobiotin synthetase BioD</fullName>
        <ecNumber evidence="8">6.3.3.3</ecNumber>
    </recommendedName>
    <alternativeName>
        <fullName evidence="8">DTB synthetase</fullName>
        <shortName evidence="8">DTBS</shortName>
    </alternativeName>
    <alternativeName>
        <fullName evidence="8">Dethiobiotin synthase</fullName>
    </alternativeName>
</protein>
<keyword evidence="6 8" id="KW-0067">ATP-binding</keyword>
<evidence type="ECO:0000256" key="2">
    <source>
        <dbReference type="ARBA" id="ARBA00022598"/>
    </source>
</evidence>
<keyword evidence="2 8" id="KW-0436">Ligase</keyword>
<comment type="cofactor">
    <cofactor evidence="8">
        <name>Mg(2+)</name>
        <dbReference type="ChEBI" id="CHEBI:18420"/>
    </cofactor>
</comment>
<dbReference type="Pfam" id="PF13500">
    <property type="entry name" value="AAA_26"/>
    <property type="match status" value="1"/>
</dbReference>
<keyword evidence="1 8" id="KW-0963">Cytoplasm</keyword>
<comment type="caution">
    <text evidence="8">Lacks conserved residue(s) required for the propagation of feature annotation.</text>
</comment>
<comment type="pathway">
    <text evidence="8">Cofactor biosynthesis; biotin biosynthesis; biotin from 7,8-diaminononanoate: step 1/2.</text>
</comment>
<feature type="binding site" evidence="8">
    <location>
        <position position="50"/>
    </location>
    <ligand>
        <name>substrate</name>
    </ligand>
</feature>
<dbReference type="Gene3D" id="3.40.50.300">
    <property type="entry name" value="P-loop containing nucleotide triphosphate hydrolases"/>
    <property type="match status" value="1"/>
</dbReference>
<dbReference type="GO" id="GO:0009102">
    <property type="term" value="P:biotin biosynthetic process"/>
    <property type="evidence" value="ECO:0007669"/>
    <property type="project" value="UniProtKB-UniRule"/>
</dbReference>
<keyword evidence="10" id="KW-1185">Reference proteome</keyword>
<feature type="binding site" evidence="8">
    <location>
        <begin position="121"/>
        <end position="124"/>
    </location>
    <ligand>
        <name>ATP</name>
        <dbReference type="ChEBI" id="CHEBI:30616"/>
    </ligand>
</feature>
<feature type="binding site" evidence="8">
    <location>
        <position position="25"/>
    </location>
    <ligand>
        <name>Mg(2+)</name>
        <dbReference type="ChEBI" id="CHEBI:18420"/>
    </ligand>
</feature>
<comment type="similarity">
    <text evidence="8">Belongs to the dethiobiotin synthetase family.</text>
</comment>